<comment type="caution">
    <text evidence="3">The sequence shown here is derived from an EMBL/GenBank/DDBJ whole genome shotgun (WGS) entry which is preliminary data.</text>
</comment>
<reference evidence="3 4" key="1">
    <citation type="submission" date="2020-05" db="EMBL/GenBank/DDBJ databases">
        <title>Ceratocystis lukuohia genome.</title>
        <authorList>
            <person name="Harrington T.C."/>
            <person name="Kim K."/>
            <person name="Mayers C.G."/>
        </authorList>
    </citation>
    <scope>NUCLEOTIDE SEQUENCE [LARGE SCALE GENOMIC DNA]</scope>
    <source>
        <strain evidence="3 4">C4212</strain>
    </source>
</reference>
<sequence>MKLSSFLFFGLSFSRFGNCNPDPTSVAYPTRTIRLDAIDILQLLPTDPAYPYYLSSHGYSTWVEKDGSISVHSGRAQDQREMLRIRFDTDHKIAMIYENSLRDEKAHRMNLNLHQIFQALCYEHGIDFNEMGWIRMDIHDDFFASVVRDYRKANGIDPKQEIRVTLGDENWDTFANEYYSVEAAKMVPDAVMDKIIIRRQERRSSGTSYPAVVAEVIRFSFKTLPDEESNFSGPSSESDVEPEAEGSPGTDTNPERV</sequence>
<feature type="signal peptide" evidence="2">
    <location>
        <begin position="1"/>
        <end position="19"/>
    </location>
</feature>
<dbReference type="EMBL" id="JABSNW010000003">
    <property type="protein sequence ID" value="KAL2889163.1"/>
    <property type="molecule type" value="Genomic_DNA"/>
</dbReference>
<dbReference type="GeneID" id="98117481"/>
<evidence type="ECO:0000313" key="3">
    <source>
        <dbReference type="EMBL" id="KAL2889163.1"/>
    </source>
</evidence>
<feature type="chain" id="PRO_5046263817" evidence="2">
    <location>
        <begin position="20"/>
        <end position="257"/>
    </location>
</feature>
<evidence type="ECO:0000256" key="1">
    <source>
        <dbReference type="SAM" id="MobiDB-lite"/>
    </source>
</evidence>
<evidence type="ECO:0000256" key="2">
    <source>
        <dbReference type="SAM" id="SignalP"/>
    </source>
</evidence>
<evidence type="ECO:0000313" key="4">
    <source>
        <dbReference type="Proteomes" id="UP001610728"/>
    </source>
</evidence>
<feature type="region of interest" description="Disordered" evidence="1">
    <location>
        <begin position="225"/>
        <end position="257"/>
    </location>
</feature>
<proteinExistence type="predicted"/>
<dbReference type="RefSeq" id="XP_070860343.1">
    <property type="nucleotide sequence ID" value="XM_071000467.1"/>
</dbReference>
<accession>A0ABR4MLJ0</accession>
<keyword evidence="2" id="KW-0732">Signal</keyword>
<name>A0ABR4MLJ0_9PEZI</name>
<organism evidence="3 4">
    <name type="scientific">Ceratocystis lukuohia</name>
    <dbReference type="NCBI Taxonomy" id="2019550"/>
    <lineage>
        <taxon>Eukaryota</taxon>
        <taxon>Fungi</taxon>
        <taxon>Dikarya</taxon>
        <taxon>Ascomycota</taxon>
        <taxon>Pezizomycotina</taxon>
        <taxon>Sordariomycetes</taxon>
        <taxon>Hypocreomycetidae</taxon>
        <taxon>Microascales</taxon>
        <taxon>Ceratocystidaceae</taxon>
        <taxon>Ceratocystis</taxon>
    </lineage>
</organism>
<dbReference type="Proteomes" id="UP001610728">
    <property type="component" value="Unassembled WGS sequence"/>
</dbReference>
<gene>
    <name evidence="3" type="ORF">HOO65_030664</name>
</gene>
<keyword evidence="4" id="KW-1185">Reference proteome</keyword>
<protein>
    <submittedName>
        <fullName evidence="3">Uncharacterized protein</fullName>
    </submittedName>
</protein>